<dbReference type="AlphaFoldDB" id="A0A239N0F0"/>
<dbReference type="SUPFAM" id="SSF53474">
    <property type="entry name" value="alpha/beta-Hydrolases"/>
    <property type="match status" value="1"/>
</dbReference>
<dbReference type="GO" id="GO:0016787">
    <property type="term" value="F:hydrolase activity"/>
    <property type="evidence" value="ECO:0007669"/>
    <property type="project" value="UniProtKB-KW"/>
</dbReference>
<evidence type="ECO:0000259" key="3">
    <source>
        <dbReference type="SMART" id="SM00824"/>
    </source>
</evidence>
<gene>
    <name evidence="4" type="ORF">SAMN05421812_107108</name>
</gene>
<dbReference type="InterPro" id="IPR012223">
    <property type="entry name" value="TEII"/>
</dbReference>
<dbReference type="EMBL" id="FZPH01000007">
    <property type="protein sequence ID" value="SNT48507.1"/>
    <property type="molecule type" value="Genomic_DNA"/>
</dbReference>
<dbReference type="GO" id="GO:0008610">
    <property type="term" value="P:lipid biosynthetic process"/>
    <property type="evidence" value="ECO:0007669"/>
    <property type="project" value="TreeGrafter"/>
</dbReference>
<dbReference type="InterPro" id="IPR029058">
    <property type="entry name" value="AB_hydrolase_fold"/>
</dbReference>
<dbReference type="Proteomes" id="UP000198362">
    <property type="component" value="Unassembled WGS sequence"/>
</dbReference>
<name>A0A239N0F0_9ACTN</name>
<evidence type="ECO:0000256" key="1">
    <source>
        <dbReference type="ARBA" id="ARBA00007169"/>
    </source>
</evidence>
<keyword evidence="5" id="KW-1185">Reference proteome</keyword>
<evidence type="ECO:0000313" key="4">
    <source>
        <dbReference type="EMBL" id="SNT48507.1"/>
    </source>
</evidence>
<dbReference type="SMART" id="SM00824">
    <property type="entry name" value="PKS_TE"/>
    <property type="match status" value="1"/>
</dbReference>
<dbReference type="Gene3D" id="3.40.50.1820">
    <property type="entry name" value="alpha/beta hydrolase"/>
    <property type="match status" value="1"/>
</dbReference>
<evidence type="ECO:0000256" key="2">
    <source>
        <dbReference type="ARBA" id="ARBA00022801"/>
    </source>
</evidence>
<dbReference type="PANTHER" id="PTHR11487">
    <property type="entry name" value="THIOESTERASE"/>
    <property type="match status" value="1"/>
</dbReference>
<dbReference type="OrthoDB" id="8480037at2"/>
<evidence type="ECO:0000313" key="5">
    <source>
        <dbReference type="Proteomes" id="UP000198362"/>
    </source>
</evidence>
<dbReference type="Pfam" id="PF00975">
    <property type="entry name" value="Thioesterase"/>
    <property type="match status" value="1"/>
</dbReference>
<keyword evidence="2" id="KW-0378">Hydrolase</keyword>
<protein>
    <submittedName>
        <fullName evidence="4">Surfactin synthase thioesterase subunit</fullName>
    </submittedName>
</protein>
<organism evidence="4 5">
    <name type="scientific">Asanoa hainanensis</name>
    <dbReference type="NCBI Taxonomy" id="560556"/>
    <lineage>
        <taxon>Bacteria</taxon>
        <taxon>Bacillati</taxon>
        <taxon>Actinomycetota</taxon>
        <taxon>Actinomycetes</taxon>
        <taxon>Micromonosporales</taxon>
        <taxon>Micromonosporaceae</taxon>
        <taxon>Asanoa</taxon>
    </lineage>
</organism>
<reference evidence="4 5" key="1">
    <citation type="submission" date="2017-06" db="EMBL/GenBank/DDBJ databases">
        <authorList>
            <person name="Kim H.J."/>
            <person name="Triplett B.A."/>
        </authorList>
    </citation>
    <scope>NUCLEOTIDE SEQUENCE [LARGE SCALE GENOMIC DNA]</scope>
    <source>
        <strain evidence="4 5">CGMCC 4.5593</strain>
    </source>
</reference>
<comment type="similarity">
    <text evidence="1">Belongs to the thioesterase family.</text>
</comment>
<dbReference type="InterPro" id="IPR020802">
    <property type="entry name" value="TesA-like"/>
</dbReference>
<accession>A0A239N0F0</accession>
<proteinExistence type="inferred from homology"/>
<dbReference type="PANTHER" id="PTHR11487:SF0">
    <property type="entry name" value="S-ACYL FATTY ACID SYNTHASE THIOESTERASE, MEDIUM CHAIN"/>
    <property type="match status" value="1"/>
</dbReference>
<dbReference type="InterPro" id="IPR001031">
    <property type="entry name" value="Thioesterase"/>
</dbReference>
<dbReference type="RefSeq" id="WP_089250621.1">
    <property type="nucleotide sequence ID" value="NZ_FZPH01000007.1"/>
</dbReference>
<feature type="domain" description="Thioesterase TesA-like" evidence="3">
    <location>
        <begin position="24"/>
        <end position="238"/>
    </location>
</feature>
<sequence>MTTTLSQNAIVRLGQPRSAAVRLVCVPHAGGGTATFRPLSPELPPRVDLCAVRLPGRESRRREPALHRMDEIVAEIVQGLEQLDDLPVALLGYCSGAISAYAVASELVDRGRPPVRLIAVASPGPRVVAPDRWMHNQDHDTLVDYLRRSGVTPELILADASLFAMFEPGVRADFETFETWEYEPGARLDLPITAIGANEDTTVDLGDLLMWRDQTSREFTLRMLPGGHDFLGAATGWLGRTLATELLGAAAS</sequence>